<dbReference type="Gramene" id="Psat03G0600100-T1">
    <property type="protein sequence ID" value="KAI5432075.1"/>
    <property type="gene ID" value="KIW84_036001"/>
</dbReference>
<keyword evidence="1" id="KW-0479">Metal-binding</keyword>
<name>A0A9D4Y7N1_PEA</name>
<dbReference type="AlphaFoldDB" id="A0A9D4Y7N1"/>
<gene>
    <name evidence="3" type="ORF">KIW84_036001</name>
</gene>
<dbReference type="InterPro" id="IPR007527">
    <property type="entry name" value="Znf_SWIM"/>
</dbReference>
<dbReference type="PROSITE" id="PS50966">
    <property type="entry name" value="ZF_SWIM"/>
    <property type="match status" value="1"/>
</dbReference>
<accession>A0A9D4Y7N1</accession>
<feature type="domain" description="SWIM-type" evidence="2">
    <location>
        <begin position="163"/>
        <end position="195"/>
    </location>
</feature>
<organism evidence="3 4">
    <name type="scientific">Pisum sativum</name>
    <name type="common">Garden pea</name>
    <name type="synonym">Lathyrus oleraceus</name>
    <dbReference type="NCBI Taxonomy" id="3888"/>
    <lineage>
        <taxon>Eukaryota</taxon>
        <taxon>Viridiplantae</taxon>
        <taxon>Streptophyta</taxon>
        <taxon>Embryophyta</taxon>
        <taxon>Tracheophyta</taxon>
        <taxon>Spermatophyta</taxon>
        <taxon>Magnoliopsida</taxon>
        <taxon>eudicotyledons</taxon>
        <taxon>Gunneridae</taxon>
        <taxon>Pentapetalae</taxon>
        <taxon>rosids</taxon>
        <taxon>fabids</taxon>
        <taxon>Fabales</taxon>
        <taxon>Fabaceae</taxon>
        <taxon>Papilionoideae</taxon>
        <taxon>50 kb inversion clade</taxon>
        <taxon>NPAAA clade</taxon>
        <taxon>Hologalegina</taxon>
        <taxon>IRL clade</taxon>
        <taxon>Fabeae</taxon>
        <taxon>Lathyrus</taxon>
    </lineage>
</organism>
<proteinExistence type="predicted"/>
<evidence type="ECO:0000259" key="2">
    <source>
        <dbReference type="PROSITE" id="PS50966"/>
    </source>
</evidence>
<keyword evidence="1" id="KW-0863">Zinc-finger</keyword>
<keyword evidence="4" id="KW-1185">Reference proteome</keyword>
<dbReference type="Pfam" id="PF04434">
    <property type="entry name" value="SWIM"/>
    <property type="match status" value="1"/>
</dbReference>
<keyword evidence="1" id="KW-0862">Zinc</keyword>
<protein>
    <recommendedName>
        <fullName evidence="2">SWIM-type domain-containing protein</fullName>
    </recommendedName>
</protein>
<evidence type="ECO:0000313" key="3">
    <source>
        <dbReference type="EMBL" id="KAI5432075.1"/>
    </source>
</evidence>
<dbReference type="Proteomes" id="UP001058974">
    <property type="component" value="Chromosome 3"/>
</dbReference>
<dbReference type="EMBL" id="JAMSHJ010000003">
    <property type="protein sequence ID" value="KAI5432075.1"/>
    <property type="molecule type" value="Genomic_DNA"/>
</dbReference>
<comment type="caution">
    <text evidence="3">The sequence shown here is derived from an EMBL/GenBank/DDBJ whole genome shotgun (WGS) entry which is preliminary data.</text>
</comment>
<sequence>MREIKDKTLRKKVVNAGYALSEPSFKHYSEEIRLSNEDAVRWIDSIPLEKWTRAYDNGQRWGHMTTNLVESMNSIFKGICNLPITTLVQATYFRLGALFETRRSKWSSGLQSGQLSSDASMKFIRHEAAKAYTHVVTVFDRTKCWFSVAESMDHNEGMPMGQYRVELDRGWCDCERFQAFRTPCSHVIVACSKVRRDPSYLLCYLKFTKSPAFQMFIKLVFR</sequence>
<evidence type="ECO:0000313" key="4">
    <source>
        <dbReference type="Proteomes" id="UP001058974"/>
    </source>
</evidence>
<dbReference type="GO" id="GO:0008270">
    <property type="term" value="F:zinc ion binding"/>
    <property type="evidence" value="ECO:0007669"/>
    <property type="project" value="UniProtKB-KW"/>
</dbReference>
<evidence type="ECO:0000256" key="1">
    <source>
        <dbReference type="PROSITE-ProRule" id="PRU00325"/>
    </source>
</evidence>
<reference evidence="3 4" key="1">
    <citation type="journal article" date="2022" name="Nat. Genet.">
        <title>Improved pea reference genome and pan-genome highlight genomic features and evolutionary characteristics.</title>
        <authorList>
            <person name="Yang T."/>
            <person name="Liu R."/>
            <person name="Luo Y."/>
            <person name="Hu S."/>
            <person name="Wang D."/>
            <person name="Wang C."/>
            <person name="Pandey M.K."/>
            <person name="Ge S."/>
            <person name="Xu Q."/>
            <person name="Li N."/>
            <person name="Li G."/>
            <person name="Huang Y."/>
            <person name="Saxena R.K."/>
            <person name="Ji Y."/>
            <person name="Li M."/>
            <person name="Yan X."/>
            <person name="He Y."/>
            <person name="Liu Y."/>
            <person name="Wang X."/>
            <person name="Xiang C."/>
            <person name="Varshney R.K."/>
            <person name="Ding H."/>
            <person name="Gao S."/>
            <person name="Zong X."/>
        </authorList>
    </citation>
    <scope>NUCLEOTIDE SEQUENCE [LARGE SCALE GENOMIC DNA]</scope>
    <source>
        <strain evidence="3 4">cv. Zhongwan 6</strain>
    </source>
</reference>